<organism evidence="2 3">
    <name type="scientific">Labrys wisconsinensis</name>
    <dbReference type="NCBI Taxonomy" id="425677"/>
    <lineage>
        <taxon>Bacteria</taxon>
        <taxon>Pseudomonadati</taxon>
        <taxon>Pseudomonadota</taxon>
        <taxon>Alphaproteobacteria</taxon>
        <taxon>Hyphomicrobiales</taxon>
        <taxon>Xanthobacteraceae</taxon>
        <taxon>Labrys</taxon>
    </lineage>
</organism>
<dbReference type="InterPro" id="IPR050855">
    <property type="entry name" value="NDM-1-like"/>
</dbReference>
<reference evidence="2 3" key="1">
    <citation type="submission" date="2023-07" db="EMBL/GenBank/DDBJ databases">
        <title>Genomic Encyclopedia of Type Strains, Phase IV (KMG-IV): sequencing the most valuable type-strain genomes for metagenomic binning, comparative biology and taxonomic classification.</title>
        <authorList>
            <person name="Goeker M."/>
        </authorList>
    </citation>
    <scope>NUCLEOTIDE SEQUENCE [LARGE SCALE GENOMIC DNA]</scope>
    <source>
        <strain evidence="2 3">DSM 19619</strain>
    </source>
</reference>
<dbReference type="EMBL" id="JAUSVX010000022">
    <property type="protein sequence ID" value="MDQ0474378.1"/>
    <property type="molecule type" value="Genomic_DNA"/>
</dbReference>
<dbReference type="SUPFAM" id="SSF56281">
    <property type="entry name" value="Metallo-hydrolase/oxidoreductase"/>
    <property type="match status" value="1"/>
</dbReference>
<comment type="caution">
    <text evidence="2">The sequence shown here is derived from an EMBL/GenBank/DDBJ whole genome shotgun (WGS) entry which is preliminary data.</text>
</comment>
<accession>A0ABU0JJC2</accession>
<gene>
    <name evidence="2" type="ORF">QO011_007418</name>
</gene>
<proteinExistence type="predicted"/>
<dbReference type="RefSeq" id="WP_307283904.1">
    <property type="nucleotide sequence ID" value="NZ_JAUSVX010000022.1"/>
</dbReference>
<dbReference type="Proteomes" id="UP001242480">
    <property type="component" value="Unassembled WGS sequence"/>
</dbReference>
<feature type="domain" description="Metallo-beta-lactamase" evidence="1">
    <location>
        <begin position="24"/>
        <end position="217"/>
    </location>
</feature>
<sequence length="246" mass="25413">MKLDDDIHLVMSGALGLDLTGSLDCNAYLVRAGEGWLMFDAGAGRGTAAVLDGLRREGIDPGRIRALFLTHGHADHSAGAAAVRAALGCPVMSGAATARMVSAGDEAAISLTAARAAGGYPSDFVYAGCPIERSVDDGERLAFDGATVTALATPGHSHDHMAYLVETDGRRILVSGDALFPGGKVSVQDIYDCSISAICGSIRRLGTLAFDTLLPGHGAPSLRNAQRHAEAAMAYVRRLACPPSIP</sequence>
<dbReference type="Gene3D" id="3.60.15.10">
    <property type="entry name" value="Ribonuclease Z/Hydroxyacylglutathione hydrolase-like"/>
    <property type="match status" value="1"/>
</dbReference>
<keyword evidence="3" id="KW-1185">Reference proteome</keyword>
<evidence type="ECO:0000313" key="3">
    <source>
        <dbReference type="Proteomes" id="UP001242480"/>
    </source>
</evidence>
<protein>
    <submittedName>
        <fullName evidence="2">Glyoxylase-like metal-dependent hydrolase (Beta-lactamase superfamily II)</fullName>
    </submittedName>
</protein>
<dbReference type="SMART" id="SM00849">
    <property type="entry name" value="Lactamase_B"/>
    <property type="match status" value="1"/>
</dbReference>
<evidence type="ECO:0000259" key="1">
    <source>
        <dbReference type="SMART" id="SM00849"/>
    </source>
</evidence>
<name>A0ABU0JJC2_9HYPH</name>
<dbReference type="Pfam" id="PF00753">
    <property type="entry name" value="Lactamase_B"/>
    <property type="match status" value="1"/>
</dbReference>
<dbReference type="InterPro" id="IPR001279">
    <property type="entry name" value="Metallo-B-lactamas"/>
</dbReference>
<dbReference type="PANTHER" id="PTHR42951">
    <property type="entry name" value="METALLO-BETA-LACTAMASE DOMAIN-CONTAINING"/>
    <property type="match status" value="1"/>
</dbReference>
<evidence type="ECO:0000313" key="2">
    <source>
        <dbReference type="EMBL" id="MDQ0474378.1"/>
    </source>
</evidence>
<dbReference type="InterPro" id="IPR036866">
    <property type="entry name" value="RibonucZ/Hydroxyglut_hydro"/>
</dbReference>